<dbReference type="PANTHER" id="PTHR43767:SF1">
    <property type="entry name" value="NONRIBOSOMAL PEPTIDE SYNTHASE PES1 (EUROFUNG)-RELATED"/>
    <property type="match status" value="1"/>
</dbReference>
<dbReference type="RefSeq" id="WP_104528588.1">
    <property type="nucleotide sequence ID" value="NZ_POQT01000015.1"/>
</dbReference>
<evidence type="ECO:0000259" key="2">
    <source>
        <dbReference type="Pfam" id="PF13193"/>
    </source>
</evidence>
<dbReference type="PROSITE" id="PS00455">
    <property type="entry name" value="AMP_BINDING"/>
    <property type="match status" value="1"/>
</dbReference>
<dbReference type="Pfam" id="PF13193">
    <property type="entry name" value="AMP-binding_C"/>
    <property type="match status" value="1"/>
</dbReference>
<organism evidence="3 4">
    <name type="scientific">Blastococcus saxobsidens</name>
    <dbReference type="NCBI Taxonomy" id="138336"/>
    <lineage>
        <taxon>Bacteria</taxon>
        <taxon>Bacillati</taxon>
        <taxon>Actinomycetota</taxon>
        <taxon>Actinomycetes</taxon>
        <taxon>Geodermatophilales</taxon>
        <taxon>Geodermatophilaceae</taxon>
        <taxon>Blastococcus</taxon>
    </lineage>
</organism>
<evidence type="ECO:0000313" key="4">
    <source>
        <dbReference type="Proteomes" id="UP000292507"/>
    </source>
</evidence>
<evidence type="ECO:0000313" key="3">
    <source>
        <dbReference type="EMBL" id="RZU30983.1"/>
    </source>
</evidence>
<protein>
    <submittedName>
        <fullName evidence="3">Crotonobetaine/carnitine-CoA ligase</fullName>
    </submittedName>
</protein>
<dbReference type="InterPro" id="IPR020845">
    <property type="entry name" value="AMP-binding_CS"/>
</dbReference>
<dbReference type="InterPro" id="IPR000873">
    <property type="entry name" value="AMP-dep_synth/lig_dom"/>
</dbReference>
<dbReference type="EMBL" id="SHKV01000001">
    <property type="protein sequence ID" value="RZU30983.1"/>
    <property type="molecule type" value="Genomic_DNA"/>
</dbReference>
<name>A0A4Q7Y4I9_9ACTN</name>
<reference evidence="3 4" key="1">
    <citation type="submission" date="2019-02" db="EMBL/GenBank/DDBJ databases">
        <title>Sequencing the genomes of 1000 actinobacteria strains.</title>
        <authorList>
            <person name="Klenk H.-P."/>
        </authorList>
    </citation>
    <scope>NUCLEOTIDE SEQUENCE [LARGE SCALE GENOMIC DNA]</scope>
    <source>
        <strain evidence="3 4">DSM 44509</strain>
    </source>
</reference>
<dbReference type="GO" id="GO:0016878">
    <property type="term" value="F:acid-thiol ligase activity"/>
    <property type="evidence" value="ECO:0007669"/>
    <property type="project" value="UniProtKB-ARBA"/>
</dbReference>
<dbReference type="Gene3D" id="3.30.300.30">
    <property type="match status" value="1"/>
</dbReference>
<dbReference type="Proteomes" id="UP000292507">
    <property type="component" value="Unassembled WGS sequence"/>
</dbReference>
<dbReference type="InterPro" id="IPR050237">
    <property type="entry name" value="ATP-dep_AMP-bd_enzyme"/>
</dbReference>
<keyword evidence="4" id="KW-1185">Reference proteome</keyword>
<dbReference type="InterPro" id="IPR042099">
    <property type="entry name" value="ANL_N_sf"/>
</dbReference>
<dbReference type="InterPro" id="IPR025110">
    <property type="entry name" value="AMP-bd_C"/>
</dbReference>
<evidence type="ECO:0000259" key="1">
    <source>
        <dbReference type="Pfam" id="PF00501"/>
    </source>
</evidence>
<dbReference type="SUPFAM" id="SSF56801">
    <property type="entry name" value="Acetyl-CoA synthetase-like"/>
    <property type="match status" value="1"/>
</dbReference>
<feature type="domain" description="AMP-dependent synthetase/ligase" evidence="1">
    <location>
        <begin position="18"/>
        <end position="372"/>
    </location>
</feature>
<dbReference type="AlphaFoldDB" id="A0A4Q7Y4I9"/>
<gene>
    <name evidence="3" type="ORF">BKA19_0620</name>
</gene>
<dbReference type="OrthoDB" id="2579187at2"/>
<accession>A0A4Q7Y4I9</accession>
<dbReference type="Pfam" id="PF00501">
    <property type="entry name" value="AMP-binding"/>
    <property type="match status" value="1"/>
</dbReference>
<dbReference type="InterPro" id="IPR045851">
    <property type="entry name" value="AMP-bd_C_sf"/>
</dbReference>
<keyword evidence="3" id="KW-0436">Ligase</keyword>
<dbReference type="Gene3D" id="3.40.50.12780">
    <property type="entry name" value="N-terminal domain of ligase-like"/>
    <property type="match status" value="1"/>
</dbReference>
<proteinExistence type="predicted"/>
<sequence length="538" mass="59396">MAAILPPLEERTVLRVLQRGAREAPDRVAVLDETRSLTYREVYDEALRLGGGFRWLGVGRQEPVLLMLDNHVDHAMCWFGLGAVAAIEVPVNVALRAEQLAHVIRDSGAKVLVMEDHYLDRLDGLEDAVAGLTHLVVRGALPDRQFPPQVLGLDELAASEPSEPAESNPWDISGVLYTSGTTGRAKGVLVHEAQTYGRQWPTGPGSPEPGDVTLVVLPIFHVIGQCGGLYNSMIALATAVILPRFSASTFWDTCRKYGITCAPLVGVMGTYLMRQPRSPRDRDHSLQRIAVGTTFAEVEEFRERFGVEVYSTYGLTEAGGMIRGRAEPTGIGWIRPDVEARLVDEFDRDVAPGEPGELVLRPTEPWTFMAGYHNRPDATVEKWRNLWLHTGDVMRERPDGQLVFVDRRVDTIRRGGENISTFEVEHQISLHPDIAECAVVAVREEGAEPEVKAVVVPAPGKELDPVDLTIWMAERIPHYAVPRFLEFLAELPRTPSTQRVTKAELVARGWSSAWDRQAAGLAVTRDGVRELKPAPGSS</sequence>
<comment type="caution">
    <text evidence="3">The sequence shown here is derived from an EMBL/GenBank/DDBJ whole genome shotgun (WGS) entry which is preliminary data.</text>
</comment>
<dbReference type="PANTHER" id="PTHR43767">
    <property type="entry name" value="LONG-CHAIN-FATTY-ACID--COA LIGASE"/>
    <property type="match status" value="1"/>
</dbReference>
<feature type="domain" description="AMP-binding enzyme C-terminal" evidence="2">
    <location>
        <begin position="423"/>
        <end position="496"/>
    </location>
</feature>